<protein>
    <submittedName>
        <fullName evidence="1">Uncharacterized protein</fullName>
    </submittedName>
</protein>
<comment type="caution">
    <text evidence="1">The sequence shown here is derived from an EMBL/GenBank/DDBJ whole genome shotgun (WGS) entry which is preliminary data.</text>
</comment>
<evidence type="ECO:0000313" key="2">
    <source>
        <dbReference type="Proteomes" id="UP000271925"/>
    </source>
</evidence>
<accession>A0A3P1BNN5</accession>
<reference evidence="1 2" key="1">
    <citation type="submission" date="2018-11" db="EMBL/GenBank/DDBJ databases">
        <authorList>
            <person name="Zhou Z."/>
            <person name="Wang G."/>
        </authorList>
    </citation>
    <scope>NUCLEOTIDE SEQUENCE [LARGE SCALE GENOMIC DNA]</scope>
    <source>
        <strain evidence="1 2">KCTC52004</strain>
    </source>
</reference>
<gene>
    <name evidence="1" type="ORF">EHT25_18890</name>
</gene>
<organism evidence="1 2">
    <name type="scientific">Larkinella rosea</name>
    <dbReference type="NCBI Taxonomy" id="2025312"/>
    <lineage>
        <taxon>Bacteria</taxon>
        <taxon>Pseudomonadati</taxon>
        <taxon>Bacteroidota</taxon>
        <taxon>Cytophagia</taxon>
        <taxon>Cytophagales</taxon>
        <taxon>Spirosomataceae</taxon>
        <taxon>Larkinella</taxon>
    </lineage>
</organism>
<keyword evidence="2" id="KW-1185">Reference proteome</keyword>
<proteinExistence type="predicted"/>
<dbReference type="EMBL" id="RQJO01000009">
    <property type="protein sequence ID" value="RRB02523.1"/>
    <property type="molecule type" value="Genomic_DNA"/>
</dbReference>
<sequence length="89" mass="10149">MAFAPINTSKHLFLIGGGAGMQYKAYSQYWAYNPDRYFVESRRRIGASFNAMFGYDYRLNRQISLGIRQNYVIDGDVIPMLTIGAGIRI</sequence>
<evidence type="ECO:0000313" key="1">
    <source>
        <dbReference type="EMBL" id="RRB02523.1"/>
    </source>
</evidence>
<dbReference type="AlphaFoldDB" id="A0A3P1BNN5"/>
<name>A0A3P1BNN5_9BACT</name>
<dbReference type="Proteomes" id="UP000271925">
    <property type="component" value="Unassembled WGS sequence"/>
</dbReference>